<dbReference type="AlphaFoldDB" id="A0A167G3Z6"/>
<dbReference type="OrthoDB" id="9804207at2"/>
<accession>A0A167G3Z6</accession>
<organism evidence="5 6">
    <name type="scientific">Paenibacillus crassostreae</name>
    <dbReference type="NCBI Taxonomy" id="1763538"/>
    <lineage>
        <taxon>Bacteria</taxon>
        <taxon>Bacillati</taxon>
        <taxon>Bacillota</taxon>
        <taxon>Bacilli</taxon>
        <taxon>Bacillales</taxon>
        <taxon>Paenibacillaceae</taxon>
        <taxon>Paenibacillus</taxon>
    </lineage>
</organism>
<evidence type="ECO:0000313" key="5">
    <source>
        <dbReference type="EMBL" id="OAB77191.1"/>
    </source>
</evidence>
<dbReference type="KEGG" id="pcx:LPB68_21230"/>
<evidence type="ECO:0000256" key="1">
    <source>
        <dbReference type="ARBA" id="ARBA00022630"/>
    </source>
</evidence>
<feature type="domain" description="Nitroreductase" evidence="4">
    <location>
        <begin position="10"/>
        <end position="59"/>
    </location>
</feature>
<evidence type="ECO:0000259" key="4">
    <source>
        <dbReference type="Pfam" id="PF00881"/>
    </source>
</evidence>
<dbReference type="Proteomes" id="UP000077134">
    <property type="component" value="Unassembled WGS sequence"/>
</dbReference>
<sequence length="173" mass="19157">MDVYSAINIRREITKFKDTPIPKDILEKLSQALYMSPTGNNLPSREFIQITNKAILTQLSTTTPYVKWLQEATAAIVITGSPDVSKYWLQDASIAGGYLWLAAVSSDLGAAWGAVYHSEDYEESSKREGYVRGLLGIPDHLRVVVIIGLGYPAVEPAPKDMIAIDEVLHLETY</sequence>
<evidence type="ECO:0000256" key="2">
    <source>
        <dbReference type="ARBA" id="ARBA00022643"/>
    </source>
</evidence>
<protein>
    <submittedName>
        <fullName evidence="5">Nitroreductase</fullName>
    </submittedName>
</protein>
<dbReference type="PANTHER" id="PTHR23026:SF90">
    <property type="entry name" value="IODOTYROSINE DEIODINASE 1"/>
    <property type="match status" value="1"/>
</dbReference>
<dbReference type="InterPro" id="IPR029479">
    <property type="entry name" value="Nitroreductase"/>
</dbReference>
<name>A0A167G3Z6_9BACL</name>
<dbReference type="InterPro" id="IPR050627">
    <property type="entry name" value="Nitroreductase/BluB"/>
</dbReference>
<reference evidence="5 6" key="1">
    <citation type="submission" date="2016-02" db="EMBL/GenBank/DDBJ databases">
        <title>Paenibacillus sp. LPB0068, isolated from Crassostrea gigas.</title>
        <authorList>
            <person name="Shin S.-K."/>
            <person name="Yi H."/>
        </authorList>
    </citation>
    <scope>NUCLEOTIDE SEQUENCE [LARGE SCALE GENOMIC DNA]</scope>
    <source>
        <strain evidence="5 6">LPB0068</strain>
    </source>
</reference>
<keyword evidence="1" id="KW-0285">Flavoprotein</keyword>
<comment type="caution">
    <text evidence="5">The sequence shown here is derived from an EMBL/GenBank/DDBJ whole genome shotgun (WGS) entry which is preliminary data.</text>
</comment>
<dbReference type="Pfam" id="PF00881">
    <property type="entry name" value="Nitroreductase"/>
    <property type="match status" value="2"/>
</dbReference>
<dbReference type="EMBL" id="LSFN01000005">
    <property type="protein sequence ID" value="OAB77191.1"/>
    <property type="molecule type" value="Genomic_DNA"/>
</dbReference>
<dbReference type="Gene3D" id="3.40.109.10">
    <property type="entry name" value="NADH Oxidase"/>
    <property type="match status" value="1"/>
</dbReference>
<keyword evidence="2" id="KW-0288">FMN</keyword>
<dbReference type="SUPFAM" id="SSF55469">
    <property type="entry name" value="FMN-dependent nitroreductase-like"/>
    <property type="match status" value="1"/>
</dbReference>
<keyword evidence="3" id="KW-0560">Oxidoreductase</keyword>
<dbReference type="STRING" id="1763538.LPB68_21230"/>
<keyword evidence="6" id="KW-1185">Reference proteome</keyword>
<evidence type="ECO:0000313" key="6">
    <source>
        <dbReference type="Proteomes" id="UP000077134"/>
    </source>
</evidence>
<gene>
    <name evidence="5" type="ORF">PNBC_03510</name>
</gene>
<dbReference type="PANTHER" id="PTHR23026">
    <property type="entry name" value="NADPH NITROREDUCTASE"/>
    <property type="match status" value="1"/>
</dbReference>
<dbReference type="GO" id="GO:0016491">
    <property type="term" value="F:oxidoreductase activity"/>
    <property type="evidence" value="ECO:0007669"/>
    <property type="project" value="UniProtKB-KW"/>
</dbReference>
<proteinExistence type="predicted"/>
<feature type="domain" description="Nitroreductase" evidence="4">
    <location>
        <begin position="64"/>
        <end position="151"/>
    </location>
</feature>
<evidence type="ECO:0000256" key="3">
    <source>
        <dbReference type="ARBA" id="ARBA00023002"/>
    </source>
</evidence>
<dbReference type="InterPro" id="IPR000415">
    <property type="entry name" value="Nitroreductase-like"/>
</dbReference>